<evidence type="ECO:0000256" key="12">
    <source>
        <dbReference type="ARBA" id="ARBA00022679"/>
    </source>
</evidence>
<dbReference type="InterPro" id="IPR001460">
    <property type="entry name" value="PCN-bd_Tpept"/>
</dbReference>
<keyword evidence="8" id="KW-0997">Cell inner membrane</keyword>
<dbReference type="EC" id="2.4.99.28" evidence="24"/>
<dbReference type="Pfam" id="PF00905">
    <property type="entry name" value="Transpeptidase"/>
    <property type="match status" value="1"/>
</dbReference>
<dbReference type="InterPro" id="IPR050396">
    <property type="entry name" value="Glycosyltr_51/Transpeptidase"/>
</dbReference>
<evidence type="ECO:0000256" key="25">
    <source>
        <dbReference type="ARBA" id="ARBA00049902"/>
    </source>
</evidence>
<accession>Q0BVH3</accession>
<dbReference type="GO" id="GO:0005886">
    <property type="term" value="C:plasma membrane"/>
    <property type="evidence" value="ECO:0007669"/>
    <property type="project" value="UniProtKB-SubCell"/>
</dbReference>
<evidence type="ECO:0000313" key="33">
    <source>
        <dbReference type="Proteomes" id="UP000001963"/>
    </source>
</evidence>
<evidence type="ECO:0000256" key="3">
    <source>
        <dbReference type="ARBA" id="ARBA00007090"/>
    </source>
</evidence>
<dbReference type="CAZy" id="GT51">
    <property type="family name" value="Glycosyltransferase Family 51"/>
</dbReference>
<dbReference type="InterPro" id="IPR036950">
    <property type="entry name" value="PBP_transglycosylase"/>
</dbReference>
<dbReference type="Gene3D" id="1.10.3810.10">
    <property type="entry name" value="Biosynthetic peptidoglycan transglycosylase-like"/>
    <property type="match status" value="1"/>
</dbReference>
<feature type="domain" description="Penicillin-binding protein OB-like" evidence="31">
    <location>
        <begin position="402"/>
        <end position="554"/>
    </location>
</feature>
<evidence type="ECO:0000259" key="30">
    <source>
        <dbReference type="Pfam" id="PF00912"/>
    </source>
</evidence>
<feature type="region of interest" description="Disordered" evidence="27">
    <location>
        <begin position="886"/>
        <end position="936"/>
    </location>
</feature>
<dbReference type="GO" id="GO:0008360">
    <property type="term" value="P:regulation of cell shape"/>
    <property type="evidence" value="ECO:0007669"/>
    <property type="project" value="UniProtKB-KW"/>
</dbReference>
<evidence type="ECO:0000256" key="17">
    <source>
        <dbReference type="ARBA" id="ARBA00022984"/>
    </source>
</evidence>
<evidence type="ECO:0000256" key="5">
    <source>
        <dbReference type="ARBA" id="ARBA00012448"/>
    </source>
</evidence>
<feature type="domain" description="Penicillin-binding protein transpeptidase" evidence="29">
    <location>
        <begin position="556"/>
        <end position="863"/>
    </location>
</feature>
<evidence type="ECO:0000259" key="29">
    <source>
        <dbReference type="Pfam" id="PF00905"/>
    </source>
</evidence>
<keyword evidence="22" id="KW-0961">Cell wall biogenesis/degradation</keyword>
<name>Q0BVH3_GRABC</name>
<dbReference type="GO" id="GO:0046677">
    <property type="term" value="P:response to antibiotic"/>
    <property type="evidence" value="ECO:0007669"/>
    <property type="project" value="UniProtKB-KW"/>
</dbReference>
<dbReference type="eggNOG" id="COG5009">
    <property type="taxonomic scope" value="Bacteria"/>
</dbReference>
<evidence type="ECO:0000256" key="15">
    <source>
        <dbReference type="ARBA" id="ARBA00022960"/>
    </source>
</evidence>
<comment type="pathway">
    <text evidence="2">Cell wall biogenesis; peptidoglycan biosynthesis.</text>
</comment>
<evidence type="ECO:0000256" key="9">
    <source>
        <dbReference type="ARBA" id="ARBA00022645"/>
    </source>
</evidence>
<feature type="compositionally biased region" description="Gly residues" evidence="27">
    <location>
        <begin position="919"/>
        <end position="936"/>
    </location>
</feature>
<dbReference type="HOGENOM" id="CLU_006354_2_4_5"/>
<dbReference type="Proteomes" id="UP000001963">
    <property type="component" value="Chromosome"/>
</dbReference>
<keyword evidence="16" id="KW-0735">Signal-anchor</keyword>
<dbReference type="EC" id="3.4.16.4" evidence="5"/>
<evidence type="ECO:0000256" key="10">
    <source>
        <dbReference type="ARBA" id="ARBA00022670"/>
    </source>
</evidence>
<keyword evidence="19 28" id="KW-0472">Membrane</keyword>
<evidence type="ECO:0000256" key="27">
    <source>
        <dbReference type="SAM" id="MobiDB-lite"/>
    </source>
</evidence>
<dbReference type="GO" id="GO:0071555">
    <property type="term" value="P:cell wall organization"/>
    <property type="evidence" value="ECO:0007669"/>
    <property type="project" value="UniProtKB-KW"/>
</dbReference>
<dbReference type="Gene3D" id="3.40.710.10">
    <property type="entry name" value="DD-peptidase/beta-lactamase superfamily"/>
    <property type="match status" value="2"/>
</dbReference>
<dbReference type="STRING" id="391165.GbCGDNIH1_0281"/>
<evidence type="ECO:0000256" key="13">
    <source>
        <dbReference type="ARBA" id="ARBA00022692"/>
    </source>
</evidence>
<keyword evidence="17" id="KW-0573">Peptidoglycan synthesis</keyword>
<dbReference type="GO" id="GO:0008955">
    <property type="term" value="F:peptidoglycan glycosyltransferase activity"/>
    <property type="evidence" value="ECO:0007669"/>
    <property type="project" value="UniProtKB-EC"/>
</dbReference>
<evidence type="ECO:0000256" key="20">
    <source>
        <dbReference type="ARBA" id="ARBA00023251"/>
    </source>
</evidence>
<evidence type="ECO:0000313" key="32">
    <source>
        <dbReference type="EMBL" id="ABI61179.1"/>
    </source>
</evidence>
<evidence type="ECO:0000256" key="21">
    <source>
        <dbReference type="ARBA" id="ARBA00023268"/>
    </source>
</evidence>
<protein>
    <recommendedName>
        <fullName evidence="6">Penicillin-binding protein 1A</fullName>
        <ecNumber evidence="24">2.4.99.28</ecNumber>
        <ecNumber evidence="5">3.4.16.4</ecNumber>
    </recommendedName>
</protein>
<dbReference type="InterPro" id="IPR012340">
    <property type="entry name" value="NA-bd_OB-fold"/>
</dbReference>
<evidence type="ECO:0000256" key="7">
    <source>
        <dbReference type="ARBA" id="ARBA00022475"/>
    </source>
</evidence>
<dbReference type="SUPFAM" id="SSF53955">
    <property type="entry name" value="Lysozyme-like"/>
    <property type="match status" value="1"/>
</dbReference>
<dbReference type="InterPro" id="IPR023346">
    <property type="entry name" value="Lysozyme-like_dom_sf"/>
</dbReference>
<dbReference type="InterPro" id="IPR012338">
    <property type="entry name" value="Beta-lactam/transpept-like"/>
</dbReference>
<evidence type="ECO:0000256" key="23">
    <source>
        <dbReference type="ARBA" id="ARBA00034000"/>
    </source>
</evidence>
<gene>
    <name evidence="32" type="ordered locus">GbCGDNIH1_0281</name>
</gene>
<keyword evidence="18 28" id="KW-1133">Transmembrane helix</keyword>
<dbReference type="EMBL" id="CP000394">
    <property type="protein sequence ID" value="ABI61179.1"/>
    <property type="molecule type" value="Genomic_DNA"/>
</dbReference>
<keyword evidence="11" id="KW-0328">Glycosyltransferase</keyword>
<comment type="pathway">
    <text evidence="26">Glycan biosynthesis.</text>
</comment>
<dbReference type="PANTHER" id="PTHR32282">
    <property type="entry name" value="BINDING PROTEIN TRANSPEPTIDASE, PUTATIVE-RELATED"/>
    <property type="match status" value="1"/>
</dbReference>
<dbReference type="GO" id="GO:0008658">
    <property type="term" value="F:penicillin binding"/>
    <property type="evidence" value="ECO:0007669"/>
    <property type="project" value="InterPro"/>
</dbReference>
<dbReference type="Gene3D" id="2.40.50.140">
    <property type="entry name" value="Nucleic acid-binding proteins"/>
    <property type="match status" value="1"/>
</dbReference>
<evidence type="ECO:0000256" key="18">
    <source>
        <dbReference type="ARBA" id="ARBA00022989"/>
    </source>
</evidence>
<evidence type="ECO:0000256" key="26">
    <source>
        <dbReference type="ARBA" id="ARBA00060592"/>
    </source>
</evidence>
<sequence>MHGITKSDTEPRMTSSDLPPPDRSIAVPPRPVLTARERLAPPSPEPGREPPRKQRKDNQSSRHAAREAGKRRAGGRFRWIGRLIGALAGLIVLGGLTGVVAIYAAYRHYASDLPDLEGLRVYQPRVMSRVYAADGQIVSELATERRVFVPFSAIPDIVKKAFVSAEDQHFWTHPGVDPVAMFRAAVTDLNHLHDGKRPIGASTITQQVAKNMVLTNEVSIARKIKEAILALRIEESLSKQRILELYLNEIYLGQGAYGVAAAAQAYFNKPLDEITIPEAAFLAALPKAPNNYNPFRYPDVARGRRDWVLDRMAEDHAITREQAAEAKQQPVLPTAFHRPEGIPGAGYFVEEVRRKLVERFGADTTTQGGLSVRTSLDPALQNAADQALHRGLLAYDQSHGGWRGPVAHLEENSLSSPQWESELAKLPRPAGMLRNWRLAVVMKIQPADASLAWTDPPASPLPTATPAPVHHGMMQLADTKWARPVKDGKLGGVPRRMNDVVSVGDVVMVEVDEAALGSPVVQPAASSTRKTPATQIREVPGPALHVRLRQIPNVQGALVSLDPRSGRILAMSGGWSFETSQFNRATQANRQPGSSFKPFVYLTALEQGIAPGQTFLDAPFVMNMGAAGVWRPNNYEMTFSGPVPLSVALQKSLNLVTLRVAQKVGMEAVAKTAMDFHLVESMPKVLPAALGAVDTTVLREAGAYASLAQGGRLVTPHLIDSVQDRDGHVIWKPEDITCENCTTPATPPATSPSSSAPPAISTDAGPVLDDKRNPVADAMSTFQIVTMMENVVAHGTGYQASIGMGGRPIAGKTGTTQDFVDAWFGGFTPTLVTIVWIGFDNPTSLGEHETGGALAAPVWREYMSAALKDHPMLQFPMPEGMTLVKSPAGWDALKPGQPDGGAMIDGGSASGTAQPGDSSGSGGSSGGLDTGMGGLY</sequence>
<keyword evidence="14" id="KW-0378">Hydrolase</keyword>
<evidence type="ECO:0000256" key="16">
    <source>
        <dbReference type="ARBA" id="ARBA00022968"/>
    </source>
</evidence>
<keyword evidence="9" id="KW-0121">Carboxypeptidase</keyword>
<dbReference type="Pfam" id="PF17092">
    <property type="entry name" value="PCB_OB"/>
    <property type="match status" value="1"/>
</dbReference>
<dbReference type="GO" id="GO:0009002">
    <property type="term" value="F:serine-type D-Ala-D-Ala carboxypeptidase activity"/>
    <property type="evidence" value="ECO:0007669"/>
    <property type="project" value="UniProtKB-EC"/>
</dbReference>
<dbReference type="UniPathway" id="UPA00219"/>
<dbReference type="NCBIfam" id="TIGR02074">
    <property type="entry name" value="PBP_1a_fam"/>
    <property type="match status" value="1"/>
</dbReference>
<dbReference type="KEGG" id="gbe:GbCGDNIH1_0281"/>
<comment type="similarity">
    <text evidence="4">In the N-terminal section; belongs to the glycosyltransferase 51 family.</text>
</comment>
<dbReference type="GO" id="GO:0009252">
    <property type="term" value="P:peptidoglycan biosynthetic process"/>
    <property type="evidence" value="ECO:0007669"/>
    <property type="project" value="UniProtKB-UniPathway"/>
</dbReference>
<comment type="subcellular location">
    <subcellularLocation>
        <location evidence="1">Cell inner membrane</location>
        <topology evidence="1">Single-pass type II membrane protein</topology>
    </subcellularLocation>
</comment>
<dbReference type="InterPro" id="IPR031376">
    <property type="entry name" value="PCB_OB"/>
</dbReference>
<evidence type="ECO:0000256" key="8">
    <source>
        <dbReference type="ARBA" id="ARBA00022519"/>
    </source>
</evidence>
<feature type="region of interest" description="Disordered" evidence="27">
    <location>
        <begin position="1"/>
        <end position="70"/>
    </location>
</feature>
<dbReference type="SUPFAM" id="SSF56601">
    <property type="entry name" value="beta-lactamase/transpeptidase-like"/>
    <property type="match status" value="1"/>
</dbReference>
<evidence type="ECO:0000256" key="11">
    <source>
        <dbReference type="ARBA" id="ARBA00022676"/>
    </source>
</evidence>
<keyword evidence="10" id="KW-0645">Protease</keyword>
<feature type="compositionally biased region" description="Basic and acidic residues" evidence="27">
    <location>
        <begin position="46"/>
        <end position="70"/>
    </location>
</feature>
<proteinExistence type="inferred from homology"/>
<evidence type="ECO:0000256" key="19">
    <source>
        <dbReference type="ARBA" id="ARBA00023136"/>
    </source>
</evidence>
<feature type="region of interest" description="Disordered" evidence="27">
    <location>
        <begin position="743"/>
        <end position="772"/>
    </location>
</feature>
<evidence type="ECO:0000256" key="28">
    <source>
        <dbReference type="SAM" id="Phobius"/>
    </source>
</evidence>
<evidence type="ECO:0000256" key="2">
    <source>
        <dbReference type="ARBA" id="ARBA00004752"/>
    </source>
</evidence>
<feature type="compositionally biased region" description="Basic and acidic residues" evidence="27">
    <location>
        <begin position="1"/>
        <end position="11"/>
    </location>
</feature>
<keyword evidence="33" id="KW-1185">Reference proteome</keyword>
<keyword evidence="20" id="KW-0046">Antibiotic resistance</keyword>
<keyword evidence="7" id="KW-1003">Cell membrane</keyword>
<evidence type="ECO:0000256" key="22">
    <source>
        <dbReference type="ARBA" id="ARBA00023316"/>
    </source>
</evidence>
<evidence type="ECO:0000256" key="4">
    <source>
        <dbReference type="ARBA" id="ARBA00007739"/>
    </source>
</evidence>
<dbReference type="GO" id="GO:0006508">
    <property type="term" value="P:proteolysis"/>
    <property type="evidence" value="ECO:0007669"/>
    <property type="project" value="UniProtKB-KW"/>
</dbReference>
<keyword evidence="13 28" id="KW-0812">Transmembrane</keyword>
<keyword evidence="12" id="KW-0808">Transferase</keyword>
<comment type="similarity">
    <text evidence="3">In the C-terminal section; belongs to the transpeptidase family.</text>
</comment>
<dbReference type="AlphaFoldDB" id="Q0BVH3"/>
<dbReference type="InterPro" id="IPR001264">
    <property type="entry name" value="Glyco_trans_51"/>
</dbReference>
<feature type="domain" description="Glycosyl transferase family 51" evidence="30">
    <location>
        <begin position="135"/>
        <end position="312"/>
    </location>
</feature>
<evidence type="ECO:0000256" key="1">
    <source>
        <dbReference type="ARBA" id="ARBA00004249"/>
    </source>
</evidence>
<keyword evidence="15" id="KW-0133">Cell shape</keyword>
<dbReference type="Pfam" id="PF00912">
    <property type="entry name" value="Transgly"/>
    <property type="match status" value="1"/>
</dbReference>
<comment type="catalytic activity">
    <reaction evidence="25">
        <text>[GlcNAc-(1-&gt;4)-Mur2Ac(oyl-L-Ala-gamma-D-Glu-L-Lys-D-Ala-D-Ala)](n)-di-trans,octa-cis-undecaprenyl diphosphate + beta-D-GlcNAc-(1-&gt;4)-Mur2Ac(oyl-L-Ala-gamma-D-Glu-L-Lys-D-Ala-D-Ala)-di-trans,octa-cis-undecaprenyl diphosphate = [GlcNAc-(1-&gt;4)-Mur2Ac(oyl-L-Ala-gamma-D-Glu-L-Lys-D-Ala-D-Ala)](n+1)-di-trans,octa-cis-undecaprenyl diphosphate + di-trans,octa-cis-undecaprenyl diphosphate + H(+)</text>
        <dbReference type="Rhea" id="RHEA:23708"/>
        <dbReference type="Rhea" id="RHEA-COMP:9602"/>
        <dbReference type="Rhea" id="RHEA-COMP:9603"/>
        <dbReference type="ChEBI" id="CHEBI:15378"/>
        <dbReference type="ChEBI" id="CHEBI:58405"/>
        <dbReference type="ChEBI" id="CHEBI:60033"/>
        <dbReference type="ChEBI" id="CHEBI:78435"/>
        <dbReference type="EC" id="2.4.99.28"/>
    </reaction>
</comment>
<organism evidence="32 33">
    <name type="scientific">Granulibacter bethesdensis (strain ATCC BAA-1260 / CGDNIH1)</name>
    <dbReference type="NCBI Taxonomy" id="391165"/>
    <lineage>
        <taxon>Bacteria</taxon>
        <taxon>Pseudomonadati</taxon>
        <taxon>Pseudomonadota</taxon>
        <taxon>Alphaproteobacteria</taxon>
        <taxon>Acetobacterales</taxon>
        <taxon>Acetobacteraceae</taxon>
        <taxon>Granulibacter</taxon>
    </lineage>
</organism>
<feature type="transmembrane region" description="Helical" evidence="28">
    <location>
        <begin position="79"/>
        <end position="106"/>
    </location>
</feature>
<dbReference type="PANTHER" id="PTHR32282:SF27">
    <property type="entry name" value="PENICILLIN-BINDING PROTEIN 1A"/>
    <property type="match status" value="1"/>
</dbReference>
<evidence type="ECO:0000256" key="14">
    <source>
        <dbReference type="ARBA" id="ARBA00022801"/>
    </source>
</evidence>
<evidence type="ECO:0000256" key="6">
    <source>
        <dbReference type="ARBA" id="ARBA00018638"/>
    </source>
</evidence>
<dbReference type="GO" id="GO:0030288">
    <property type="term" value="C:outer membrane-bounded periplasmic space"/>
    <property type="evidence" value="ECO:0007669"/>
    <property type="project" value="TreeGrafter"/>
</dbReference>
<comment type="catalytic activity">
    <reaction evidence="23">
        <text>Preferential cleavage: (Ac)2-L-Lys-D-Ala-|-D-Ala. Also transpeptidation of peptidyl-alanyl moieties that are N-acyl substituents of D-alanine.</text>
        <dbReference type="EC" id="3.4.16.4"/>
    </reaction>
</comment>
<evidence type="ECO:0000256" key="24">
    <source>
        <dbReference type="ARBA" id="ARBA00044770"/>
    </source>
</evidence>
<dbReference type="FunFam" id="1.10.3810.10:FF:000003">
    <property type="entry name" value="Penicillin-binding protein 1a"/>
    <property type="match status" value="1"/>
</dbReference>
<reference evidence="32 33" key="1">
    <citation type="journal article" date="2007" name="J. Bacteriol.">
        <title>Genome sequence analysis of the emerging human pathogenic acetic acid bacterium Granulibacter bethesdensis.</title>
        <authorList>
            <person name="Greenberg D.E."/>
            <person name="Porcella S.F."/>
            <person name="Zelazny A.M."/>
            <person name="Virtaneva K."/>
            <person name="Sturdevant D.E."/>
            <person name="Kupko J.J.III."/>
            <person name="Barbian K.D."/>
            <person name="Babar A."/>
            <person name="Dorward D.W."/>
            <person name="Holland S.M."/>
        </authorList>
    </citation>
    <scope>NUCLEOTIDE SEQUENCE [LARGE SCALE GENOMIC DNA]</scope>
    <source>
        <strain evidence="33">ATCC BAA-1260 / CGDNIH1</strain>
    </source>
</reference>
<keyword evidence="21" id="KW-0511">Multifunctional enzyme</keyword>
<evidence type="ECO:0000259" key="31">
    <source>
        <dbReference type="Pfam" id="PF17092"/>
    </source>
</evidence>